<keyword evidence="6" id="KW-1185">Reference proteome</keyword>
<dbReference type="Gene3D" id="3.40.50.970">
    <property type="match status" value="1"/>
</dbReference>
<dbReference type="InterPro" id="IPR005475">
    <property type="entry name" value="Transketolase-like_Pyr-bd"/>
</dbReference>
<keyword evidence="3" id="KW-0786">Thiamine pyrophosphate</keyword>
<dbReference type="Pfam" id="PF02780">
    <property type="entry name" value="Transketolase_C"/>
    <property type="match status" value="1"/>
</dbReference>
<dbReference type="SUPFAM" id="SSF52922">
    <property type="entry name" value="TK C-terminal domain-like"/>
    <property type="match status" value="1"/>
</dbReference>
<dbReference type="PANTHER" id="PTHR43825:SF5">
    <property type="entry name" value="HYPOTHETICAL TRANSKETOLASE FAMILY PROTEIN"/>
    <property type="match status" value="1"/>
</dbReference>
<sequence length="337" mass="35244">MTTTRERDAPARAPAPDSDRAAYRATLLELARADGRVWCLDSDMGGLERQFEAELPAQYVDLGIAEANLITVAAAVASTGVLPFVNTMAAFASARALEQVKIDVAYHALPVRIVGTHSGLSAAHLGPTHHAQQDLAIMRGLPNMTVMTPADPAETVRMVRAAAYLPGPVYIRLGRNPTPPVHAGDDGFTVGRAVRLRAGGDVTIVAAGALPVRFALDAARRLAAAGIEACVLNMHTIKPLDVAALVEAAETTAGVVTVEDHSVLGGLGGAVAETLAEHHPARVVRVGVGDAFCSRPGSHEEQLAQCGVSRDHVVRAAESVLRGRPDVRTSTEQGESP</sequence>
<dbReference type="Pfam" id="PF02779">
    <property type="entry name" value="Transket_pyr"/>
    <property type="match status" value="1"/>
</dbReference>
<dbReference type="Gene3D" id="3.40.50.920">
    <property type="match status" value="1"/>
</dbReference>
<evidence type="ECO:0000313" key="5">
    <source>
        <dbReference type="EMBL" id="KAA9381349.1"/>
    </source>
</evidence>
<accession>A0A5J5KBK6</accession>
<evidence type="ECO:0000313" key="6">
    <source>
        <dbReference type="Proteomes" id="UP000327011"/>
    </source>
</evidence>
<comment type="caution">
    <text evidence="5">The sequence shown here is derived from an EMBL/GenBank/DDBJ whole genome shotgun (WGS) entry which is preliminary data.</text>
</comment>
<name>A0A5J5KBK6_9ACTN</name>
<dbReference type="InterPro" id="IPR009014">
    <property type="entry name" value="Transketo_C/PFOR_II"/>
</dbReference>
<evidence type="ECO:0000256" key="3">
    <source>
        <dbReference type="ARBA" id="ARBA00023052"/>
    </source>
</evidence>
<organism evidence="5 6">
    <name type="scientific">Microbispora cellulosiformans</name>
    <dbReference type="NCBI Taxonomy" id="2614688"/>
    <lineage>
        <taxon>Bacteria</taxon>
        <taxon>Bacillati</taxon>
        <taxon>Actinomycetota</taxon>
        <taxon>Actinomycetes</taxon>
        <taxon>Streptosporangiales</taxon>
        <taxon>Streptosporangiaceae</taxon>
        <taxon>Microbispora</taxon>
    </lineage>
</organism>
<dbReference type="SMART" id="SM00861">
    <property type="entry name" value="Transket_pyr"/>
    <property type="match status" value="1"/>
</dbReference>
<dbReference type="AlphaFoldDB" id="A0A5J5KBK6"/>
<dbReference type="InterPro" id="IPR029061">
    <property type="entry name" value="THDP-binding"/>
</dbReference>
<reference evidence="5 6" key="1">
    <citation type="submission" date="2019-09" db="EMBL/GenBank/DDBJ databases">
        <title>Screening of Novel Bioactive Compounds from Soil-Associated.</title>
        <authorList>
            <person name="Gong X."/>
        </authorList>
    </citation>
    <scope>NUCLEOTIDE SEQUENCE [LARGE SCALE GENOMIC DNA]</scope>
    <source>
        <strain evidence="5 6">Gxj-6</strain>
    </source>
</reference>
<evidence type="ECO:0000259" key="4">
    <source>
        <dbReference type="SMART" id="SM00861"/>
    </source>
</evidence>
<dbReference type="PANTHER" id="PTHR43825">
    <property type="entry name" value="PYRUVATE DEHYDROGENASE E1 COMPONENT"/>
    <property type="match status" value="1"/>
</dbReference>
<proteinExistence type="inferred from homology"/>
<dbReference type="Proteomes" id="UP000327011">
    <property type="component" value="Unassembled WGS sequence"/>
</dbReference>
<evidence type="ECO:0000256" key="2">
    <source>
        <dbReference type="ARBA" id="ARBA00007131"/>
    </source>
</evidence>
<comment type="similarity">
    <text evidence="2">Belongs to the transketolase family.</text>
</comment>
<dbReference type="EMBL" id="VYTZ01000001">
    <property type="protein sequence ID" value="KAA9381349.1"/>
    <property type="molecule type" value="Genomic_DNA"/>
</dbReference>
<dbReference type="SUPFAM" id="SSF52518">
    <property type="entry name" value="Thiamin diphosphate-binding fold (THDP-binding)"/>
    <property type="match status" value="1"/>
</dbReference>
<dbReference type="InterPro" id="IPR033248">
    <property type="entry name" value="Transketolase_C"/>
</dbReference>
<dbReference type="FunFam" id="3.40.50.970:FF:000129">
    <property type="entry name" value="Transketolase"/>
    <property type="match status" value="1"/>
</dbReference>
<dbReference type="RefSeq" id="WP_150929948.1">
    <property type="nucleotide sequence ID" value="NZ_VYTZ01000001.1"/>
</dbReference>
<protein>
    <submittedName>
        <fullName evidence="5">Transketolase</fullName>
    </submittedName>
</protein>
<feature type="domain" description="Transketolase-like pyrimidine-binding" evidence="4">
    <location>
        <begin position="17"/>
        <end position="181"/>
    </location>
</feature>
<dbReference type="GO" id="GO:0000287">
    <property type="term" value="F:magnesium ion binding"/>
    <property type="evidence" value="ECO:0007669"/>
    <property type="project" value="UniProtKB-ARBA"/>
</dbReference>
<evidence type="ECO:0000256" key="1">
    <source>
        <dbReference type="ARBA" id="ARBA00001964"/>
    </source>
</evidence>
<comment type="cofactor">
    <cofactor evidence="1">
        <name>thiamine diphosphate</name>
        <dbReference type="ChEBI" id="CHEBI:58937"/>
    </cofactor>
</comment>
<dbReference type="CDD" id="cd07033">
    <property type="entry name" value="TPP_PYR_DXS_TK_like"/>
    <property type="match status" value="1"/>
</dbReference>
<dbReference type="InterPro" id="IPR051157">
    <property type="entry name" value="PDH/Transketolase"/>
</dbReference>
<gene>
    <name evidence="5" type="ORF">F5972_00380</name>
</gene>